<evidence type="ECO:0000256" key="2">
    <source>
        <dbReference type="ARBA" id="ARBA00006154"/>
    </source>
</evidence>
<dbReference type="Pfam" id="PF00682">
    <property type="entry name" value="HMGL-like"/>
    <property type="match status" value="1"/>
</dbReference>
<gene>
    <name evidence="11" type="ORF">CYJ19_10955</name>
</gene>
<comment type="pathway">
    <text evidence="1">Amino-acid biosynthesis; L-isoleucine biosynthesis; 2-oxobutanoate from pyruvate: step 1/3.</text>
</comment>
<dbReference type="InterPro" id="IPR005675">
    <property type="entry name" value="Citramal_synthase"/>
</dbReference>
<evidence type="ECO:0000256" key="6">
    <source>
        <dbReference type="ARBA" id="ARBA00023304"/>
    </source>
</evidence>
<dbReference type="STRING" id="33007.HMPREF3198_01125"/>
<dbReference type="SMART" id="SM00917">
    <property type="entry name" value="LeuA_dimer"/>
    <property type="match status" value="1"/>
</dbReference>
<dbReference type="UniPathway" id="UPA00047">
    <property type="reaction ID" value="UER00066"/>
</dbReference>
<dbReference type="GO" id="GO:0043714">
    <property type="term" value="F:(R)-citramalate synthase activity"/>
    <property type="evidence" value="ECO:0007669"/>
    <property type="project" value="UniProtKB-UniRule"/>
</dbReference>
<protein>
    <recommendedName>
        <fullName evidence="8">Citramalate synthase</fullName>
        <ecNumber evidence="8">2.3.3.21</ecNumber>
    </recommendedName>
</protein>
<dbReference type="EC" id="2.3.3.21" evidence="8"/>
<dbReference type="InterPro" id="IPR054691">
    <property type="entry name" value="LeuA/HCS_post-cat"/>
</dbReference>
<dbReference type="PROSITE" id="PS50991">
    <property type="entry name" value="PYR_CT"/>
    <property type="match status" value="1"/>
</dbReference>
<evidence type="ECO:0000313" key="12">
    <source>
        <dbReference type="Proteomes" id="UP000235122"/>
    </source>
</evidence>
<keyword evidence="6" id="KW-0100">Branched-chain amino acid biosynthesis</keyword>
<dbReference type="EMBL" id="PKKO01000007">
    <property type="protein sequence ID" value="PKY71464.1"/>
    <property type="molecule type" value="Genomic_DNA"/>
</dbReference>
<dbReference type="SUPFAM" id="SSF110921">
    <property type="entry name" value="2-isopropylmalate synthase LeuA, allosteric (dimerisation) domain"/>
    <property type="match status" value="1"/>
</dbReference>
<dbReference type="RefSeq" id="WP_060797902.1">
    <property type="nucleotide sequence ID" value="NZ_JASOXK010000017.1"/>
</dbReference>
<comment type="catalytic activity">
    <reaction evidence="7">
        <text>pyruvate + acetyl-CoA + H2O = (3R)-citramalate + CoA + H(+)</text>
        <dbReference type="Rhea" id="RHEA:19045"/>
        <dbReference type="ChEBI" id="CHEBI:15361"/>
        <dbReference type="ChEBI" id="CHEBI:15377"/>
        <dbReference type="ChEBI" id="CHEBI:15378"/>
        <dbReference type="ChEBI" id="CHEBI:30934"/>
        <dbReference type="ChEBI" id="CHEBI:57287"/>
        <dbReference type="ChEBI" id="CHEBI:57288"/>
        <dbReference type="EC" id="2.3.3.21"/>
    </reaction>
</comment>
<dbReference type="GO" id="GO:0009098">
    <property type="term" value="P:L-leucine biosynthetic process"/>
    <property type="evidence" value="ECO:0007669"/>
    <property type="project" value="InterPro"/>
</dbReference>
<evidence type="ECO:0000256" key="3">
    <source>
        <dbReference type="ARBA" id="ARBA00022605"/>
    </source>
</evidence>
<reference evidence="11 12" key="1">
    <citation type="submission" date="2017-12" db="EMBL/GenBank/DDBJ databases">
        <title>Phylogenetic diversity of female urinary microbiome.</title>
        <authorList>
            <person name="Thomas-White K."/>
            <person name="Wolfe A.J."/>
        </authorList>
    </citation>
    <scope>NUCLEOTIDE SEQUENCE [LARGE SCALE GENOMIC DNA]</scope>
    <source>
        <strain evidence="11 12">UMB0402</strain>
    </source>
</reference>
<name>A0A2I1IK24_9ACTO</name>
<dbReference type="Gene3D" id="3.20.20.70">
    <property type="entry name" value="Aldolase class I"/>
    <property type="match status" value="1"/>
</dbReference>
<sequence length="535" mass="57014">MERTNIAIYDTTLRDGAQQEGMSLTVPDKLRLTSLLDDFGVTYIEGGWPGAGPKDSEFFAQAGSLKLKNAKLVAFGSTVKPEGVPSQDSQVLALANTCAPFVTLVAKADALHVAKALRCTEEQNLQMVADTVSYLVSCGKTVMVDLEHFFDGLARSEHALRVADTALQAGAHTVIACDTNGGTLPDGVYAGIARLVRSFGTCVGIHAHNDSGCANANAILAVQAGARQVQVTANGYGERTGNSNLFTTVANLELKLGLKVLPDPQKLSELTHLSHQISEITNISPFARDPYVGSSAFAHKGGLHASAIKRDSALYQHISPSEVGNCRRMLVSEMSGRALVEMKAAELGLTALSPSLLAEITTTVKKREAAGYSYDGADASFELLTRQINQMLPSYFKVETWRSLVKGRTVSAEPTDSSAEATVELVAAGKRVCRTRAGNGPVNALDHAFVSALSKLYPAVKKFRLIDFKVRILDEDHGSDSTVRVLLEAAGPTGTWTTVGVGTNMIEASWEALTDSYIFGLIKEGVTPLEEPLAS</sequence>
<evidence type="ECO:0000256" key="8">
    <source>
        <dbReference type="NCBIfam" id="TIGR00977"/>
    </source>
</evidence>
<dbReference type="PANTHER" id="PTHR43538:SF1">
    <property type="entry name" value="(R)-CITRAMALATE SYNTHASE"/>
    <property type="match status" value="1"/>
</dbReference>
<evidence type="ECO:0000256" key="4">
    <source>
        <dbReference type="ARBA" id="ARBA00022624"/>
    </source>
</evidence>
<dbReference type="InterPro" id="IPR002034">
    <property type="entry name" value="AIPM/Hcit_synth_CS"/>
</dbReference>
<evidence type="ECO:0000256" key="7">
    <source>
        <dbReference type="ARBA" id="ARBA00048263"/>
    </source>
</evidence>
<dbReference type="GO" id="GO:0003852">
    <property type="term" value="F:2-isopropylmalate synthase activity"/>
    <property type="evidence" value="ECO:0007669"/>
    <property type="project" value="InterPro"/>
</dbReference>
<comment type="caution">
    <text evidence="11">The sequence shown here is derived from an EMBL/GenBank/DDBJ whole genome shotgun (WGS) entry which is preliminary data.</text>
</comment>
<feature type="domain" description="Pyruvate carboxyltransferase" evidence="10">
    <location>
        <begin position="6"/>
        <end position="268"/>
    </location>
</feature>
<dbReference type="InterPro" id="IPR036230">
    <property type="entry name" value="LeuA_allosteric_dom_sf"/>
</dbReference>
<dbReference type="PANTHER" id="PTHR43538">
    <property type="entry name" value="ALPHA-IPM SYNTHASE/HOMOCITRATE SYNTHASE"/>
    <property type="match status" value="1"/>
</dbReference>
<keyword evidence="3" id="KW-0028">Amino-acid biosynthesis</keyword>
<dbReference type="Gene3D" id="3.30.160.270">
    <property type="match status" value="1"/>
</dbReference>
<dbReference type="PROSITE" id="PS00815">
    <property type="entry name" value="AIPM_HOMOCIT_SYNTH_1"/>
    <property type="match status" value="1"/>
</dbReference>
<evidence type="ECO:0000313" key="11">
    <source>
        <dbReference type="EMBL" id="PKY71464.1"/>
    </source>
</evidence>
<comment type="similarity">
    <text evidence="2 9">Belongs to the alpha-IPM synthase/homocitrate synthase family.</text>
</comment>
<dbReference type="Gene3D" id="1.10.238.260">
    <property type="match status" value="1"/>
</dbReference>
<dbReference type="Pfam" id="PF08502">
    <property type="entry name" value="LeuA_dimer"/>
    <property type="match status" value="1"/>
</dbReference>
<dbReference type="InterPro" id="IPR013785">
    <property type="entry name" value="Aldolase_TIM"/>
</dbReference>
<organism evidence="11 12">
    <name type="scientific">Winkia neuii</name>
    <dbReference type="NCBI Taxonomy" id="33007"/>
    <lineage>
        <taxon>Bacteria</taxon>
        <taxon>Bacillati</taxon>
        <taxon>Actinomycetota</taxon>
        <taxon>Actinomycetes</taxon>
        <taxon>Actinomycetales</taxon>
        <taxon>Actinomycetaceae</taxon>
        <taxon>Winkia</taxon>
    </lineage>
</organism>
<dbReference type="InterPro" id="IPR000891">
    <property type="entry name" value="PYR_CT"/>
</dbReference>
<evidence type="ECO:0000256" key="1">
    <source>
        <dbReference type="ARBA" id="ARBA00004743"/>
    </source>
</evidence>
<dbReference type="Proteomes" id="UP000235122">
    <property type="component" value="Unassembled WGS sequence"/>
</dbReference>
<dbReference type="AlphaFoldDB" id="A0A2I1IK24"/>
<keyword evidence="5 9" id="KW-0808">Transferase</keyword>
<evidence type="ECO:0000256" key="9">
    <source>
        <dbReference type="RuleBase" id="RU003523"/>
    </source>
</evidence>
<dbReference type="PROSITE" id="PS00816">
    <property type="entry name" value="AIPM_HOMOCIT_SYNTH_2"/>
    <property type="match status" value="1"/>
</dbReference>
<keyword evidence="4" id="KW-0412">Isoleucine biosynthesis</keyword>
<evidence type="ECO:0000259" key="10">
    <source>
        <dbReference type="PROSITE" id="PS50991"/>
    </source>
</evidence>
<dbReference type="Pfam" id="PF22617">
    <property type="entry name" value="HCS_D2"/>
    <property type="match status" value="1"/>
</dbReference>
<dbReference type="GO" id="GO:0009097">
    <property type="term" value="P:isoleucine biosynthetic process"/>
    <property type="evidence" value="ECO:0007669"/>
    <property type="project" value="UniProtKB-UniRule"/>
</dbReference>
<dbReference type="NCBIfam" id="TIGR00977">
    <property type="entry name" value="citramal_synth"/>
    <property type="match status" value="1"/>
</dbReference>
<dbReference type="InterPro" id="IPR013709">
    <property type="entry name" value="2-isopropylmalate_synth_dimer"/>
</dbReference>
<dbReference type="SUPFAM" id="SSF51569">
    <property type="entry name" value="Aldolase"/>
    <property type="match status" value="1"/>
</dbReference>
<dbReference type="CDD" id="cd07941">
    <property type="entry name" value="DRE_TIM_LeuA3"/>
    <property type="match status" value="1"/>
</dbReference>
<evidence type="ECO:0000256" key="5">
    <source>
        <dbReference type="ARBA" id="ARBA00022679"/>
    </source>
</evidence>
<proteinExistence type="inferred from homology"/>
<keyword evidence="12" id="KW-1185">Reference proteome</keyword>
<accession>A0A2I1IK24</accession>